<proteinExistence type="predicted"/>
<dbReference type="InterPro" id="IPR036940">
    <property type="entry name" value="PI3/4_kinase_cat_sf"/>
</dbReference>
<dbReference type="OrthoDB" id="10264149at2759"/>
<evidence type="ECO:0000259" key="6">
    <source>
        <dbReference type="PROSITE" id="PS50290"/>
    </source>
</evidence>
<gene>
    <name evidence="7" type="primary">PIK1</name>
    <name evidence="7" type="ORF">H4R20_004737</name>
</gene>
<evidence type="ECO:0000256" key="3">
    <source>
        <dbReference type="ARBA" id="ARBA00022679"/>
    </source>
</evidence>
<evidence type="ECO:0000256" key="2">
    <source>
        <dbReference type="ARBA" id="ARBA00012169"/>
    </source>
</evidence>
<feature type="domain" description="PI3K/PI4K catalytic" evidence="6">
    <location>
        <begin position="556"/>
        <end position="842"/>
    </location>
</feature>
<dbReference type="GO" id="GO:0048015">
    <property type="term" value="P:phosphatidylinositol-mediated signaling"/>
    <property type="evidence" value="ECO:0007669"/>
    <property type="project" value="TreeGrafter"/>
</dbReference>
<dbReference type="AlphaFoldDB" id="A0A9W8LSU6"/>
<dbReference type="GO" id="GO:0016020">
    <property type="term" value="C:membrane"/>
    <property type="evidence" value="ECO:0007669"/>
    <property type="project" value="TreeGrafter"/>
</dbReference>
<organism evidence="7 8">
    <name type="scientific">Coemansia guatemalensis</name>
    <dbReference type="NCBI Taxonomy" id="2761395"/>
    <lineage>
        <taxon>Eukaryota</taxon>
        <taxon>Fungi</taxon>
        <taxon>Fungi incertae sedis</taxon>
        <taxon>Zoopagomycota</taxon>
        <taxon>Kickxellomycotina</taxon>
        <taxon>Kickxellomycetes</taxon>
        <taxon>Kickxellales</taxon>
        <taxon>Kickxellaceae</taxon>
        <taxon>Coemansia</taxon>
    </lineage>
</organism>
<evidence type="ECO:0000256" key="5">
    <source>
        <dbReference type="SAM" id="MobiDB-lite"/>
    </source>
</evidence>
<feature type="region of interest" description="Disordered" evidence="5">
    <location>
        <begin position="339"/>
        <end position="435"/>
    </location>
</feature>
<dbReference type="InterPro" id="IPR015433">
    <property type="entry name" value="PI3/4_kinase"/>
</dbReference>
<evidence type="ECO:0000313" key="8">
    <source>
        <dbReference type="Proteomes" id="UP001140094"/>
    </source>
</evidence>
<dbReference type="PANTHER" id="PTHR10048:SF22">
    <property type="entry name" value="PHOSPHATIDYLINOSITOL 4-KINASE BETA"/>
    <property type="match status" value="1"/>
</dbReference>
<comment type="caution">
    <text evidence="7">The sequence shown here is derived from an EMBL/GenBank/DDBJ whole genome shotgun (WGS) entry which is preliminary data.</text>
</comment>
<dbReference type="GO" id="GO:0005737">
    <property type="term" value="C:cytoplasm"/>
    <property type="evidence" value="ECO:0007669"/>
    <property type="project" value="TreeGrafter"/>
</dbReference>
<dbReference type="InterPro" id="IPR057754">
    <property type="entry name" value="PI4-kinase_beta/PIK1_cat"/>
</dbReference>
<dbReference type="CDD" id="cd05168">
    <property type="entry name" value="PI4Kc_III_beta"/>
    <property type="match status" value="1"/>
</dbReference>
<dbReference type="SMART" id="SM00146">
    <property type="entry name" value="PI3Kc"/>
    <property type="match status" value="1"/>
</dbReference>
<dbReference type="SUPFAM" id="SSF56112">
    <property type="entry name" value="Protein kinase-like (PK-like)"/>
    <property type="match status" value="1"/>
</dbReference>
<dbReference type="GO" id="GO:0004430">
    <property type="term" value="F:1-phosphatidylinositol 4-kinase activity"/>
    <property type="evidence" value="ECO:0007669"/>
    <property type="project" value="UniProtKB-EC"/>
</dbReference>
<dbReference type="InterPro" id="IPR000403">
    <property type="entry name" value="PI3/4_kinase_cat_dom"/>
</dbReference>
<dbReference type="InterPro" id="IPR018936">
    <property type="entry name" value="PI3/4_kinase_CS"/>
</dbReference>
<dbReference type="Proteomes" id="UP001140094">
    <property type="component" value="Unassembled WGS sequence"/>
</dbReference>
<comment type="catalytic activity">
    <reaction evidence="1">
        <text>a 1,2-diacyl-sn-glycero-3-phospho-(1D-myo-inositol) + ATP = a 1,2-diacyl-sn-glycero-3-phospho-(1D-myo-inositol 4-phosphate) + ADP + H(+)</text>
        <dbReference type="Rhea" id="RHEA:19877"/>
        <dbReference type="ChEBI" id="CHEBI:15378"/>
        <dbReference type="ChEBI" id="CHEBI:30616"/>
        <dbReference type="ChEBI" id="CHEBI:57880"/>
        <dbReference type="ChEBI" id="CHEBI:58178"/>
        <dbReference type="ChEBI" id="CHEBI:456216"/>
        <dbReference type="EC" id="2.7.1.67"/>
    </reaction>
</comment>
<dbReference type="Gene3D" id="3.30.1010.10">
    <property type="entry name" value="Phosphatidylinositol 3-kinase Catalytic Subunit, Chain A, domain 4"/>
    <property type="match status" value="1"/>
</dbReference>
<feature type="region of interest" description="Disordered" evidence="5">
    <location>
        <begin position="472"/>
        <end position="498"/>
    </location>
</feature>
<dbReference type="PROSITE" id="PS00915">
    <property type="entry name" value="PI3_4_KINASE_1"/>
    <property type="match status" value="1"/>
</dbReference>
<dbReference type="InterPro" id="IPR011009">
    <property type="entry name" value="Kinase-like_dom_sf"/>
</dbReference>
<dbReference type="PROSITE" id="PS00916">
    <property type="entry name" value="PI3_4_KINASE_2"/>
    <property type="match status" value="1"/>
</dbReference>
<dbReference type="PANTHER" id="PTHR10048">
    <property type="entry name" value="PHOSPHATIDYLINOSITOL KINASE"/>
    <property type="match status" value="1"/>
</dbReference>
<accession>A0A9W8LSU6</accession>
<dbReference type="PROSITE" id="PS50290">
    <property type="entry name" value="PI3_4_KINASE_3"/>
    <property type="match status" value="1"/>
</dbReference>
<name>A0A9W8LSU6_9FUNG</name>
<dbReference type="Pfam" id="PF00454">
    <property type="entry name" value="PI3_PI4_kinase"/>
    <property type="match status" value="1"/>
</dbReference>
<evidence type="ECO:0000256" key="4">
    <source>
        <dbReference type="ARBA" id="ARBA00022777"/>
    </source>
</evidence>
<keyword evidence="4" id="KW-0418">Kinase</keyword>
<evidence type="ECO:0000313" key="7">
    <source>
        <dbReference type="EMBL" id="KAJ2798671.1"/>
    </source>
</evidence>
<reference evidence="7" key="1">
    <citation type="submission" date="2022-07" db="EMBL/GenBank/DDBJ databases">
        <title>Phylogenomic reconstructions and comparative analyses of Kickxellomycotina fungi.</title>
        <authorList>
            <person name="Reynolds N.K."/>
            <person name="Stajich J.E."/>
            <person name="Barry K."/>
            <person name="Grigoriev I.V."/>
            <person name="Crous P."/>
            <person name="Smith M.E."/>
        </authorList>
    </citation>
    <scope>NUCLEOTIDE SEQUENCE</scope>
    <source>
        <strain evidence="7">NRRL 1565</strain>
    </source>
</reference>
<evidence type="ECO:0000256" key="1">
    <source>
        <dbReference type="ARBA" id="ARBA00001686"/>
    </source>
</evidence>
<dbReference type="EC" id="2.7.1.67" evidence="2"/>
<sequence>MEGLDHAGSTVPELEATTCDDIGTASRSACRSYLDKATRQFQRNARQLDRRLSRSYGGPVAPIGGDNGNVLPLSGHNASNNKVWDIYTESSEAMRATLDGMATFMEMERVKLERRTGYFGAEIKFITALMDISQRLCEVPKSRRQQSLKAELTLFNHSLDRNTCIPLWCPDSDGTHHHRIVRIPTEDTVVLNSAERAPYLLTLEVLEPSDSDAAFSQRLSPSSTCEDIRLGASEPARAHGNPADTYFSSATASAPRPAPHNTTDHATDNAAPLAAPLSTSESESGTGLSSLTSAIGTTTAGTGNSEDGSNTAADHAPLSPTVAEDVDEKLMAEVFGDIDDISGIPDSPLSSEANRQRSGSYSGTHVSNRAFGAHQGGVSLGKAATPSHGLSDHHTQREAPSNGLVPDRLPRAEARGSVPGSSPKGMARSAQASISQEDIRARMRTASILLAQLARQQKSLGIKVANLVVTQPHGMGDGDSSGPRSDVADASRRRSKLGNATTQALVMEEIREKLVREMMQLEEIRLKQPGLARESGVDAEQDMESGISMHEVEFKDDPSAKVLKEDWESKKARIRRASPYGRHKNWNLLSVIVKEGADLRQEQLALQLIREMQRIWQREKTDVFVQYYHIMVTGKGRGIMETITNTVSVHSIKKEFYSRNPSYSGPPYTLYNYFITTYGTPDTARFREAQDCFMRSLVAYSLITYILQIRDRHNGNILLDTAGHAIHIDFGFMLYNSPGSVGFEQAPFKFPMEYVDILGGRESAKFTEFRELLLKAFLALRKHADNICLLVEMMIKDSPLPCLGGNLATVAALRERFHLTLSEPQMEELIDSLLASSCDNITTRMYDAFQYYSNGIL</sequence>
<keyword evidence="3 7" id="KW-0808">Transferase</keyword>
<dbReference type="EMBL" id="JANBUO010001345">
    <property type="protein sequence ID" value="KAJ2798671.1"/>
    <property type="molecule type" value="Genomic_DNA"/>
</dbReference>
<dbReference type="FunFam" id="1.10.1070.11:FF:000016">
    <property type="entry name" value="PIK1p Phosphatidylinositol 4-kinase"/>
    <property type="match status" value="1"/>
</dbReference>
<keyword evidence="8" id="KW-1185">Reference proteome</keyword>
<feature type="compositionally biased region" description="Low complexity" evidence="5">
    <location>
        <begin position="278"/>
        <end position="303"/>
    </location>
</feature>
<feature type="compositionally biased region" description="Low complexity" evidence="5">
    <location>
        <begin position="341"/>
        <end position="351"/>
    </location>
</feature>
<dbReference type="GO" id="GO:0046854">
    <property type="term" value="P:phosphatidylinositol phosphate biosynthetic process"/>
    <property type="evidence" value="ECO:0007669"/>
    <property type="project" value="InterPro"/>
</dbReference>
<feature type="region of interest" description="Disordered" evidence="5">
    <location>
        <begin position="233"/>
        <end position="318"/>
    </location>
</feature>
<protein>
    <recommendedName>
        <fullName evidence="2">1-phosphatidylinositol 4-kinase</fullName>
        <ecNumber evidence="2">2.7.1.67</ecNumber>
    </recommendedName>
</protein>
<dbReference type="Gene3D" id="1.10.1070.11">
    <property type="entry name" value="Phosphatidylinositol 3-/4-kinase, catalytic domain"/>
    <property type="match status" value="1"/>
</dbReference>
<feature type="compositionally biased region" description="Polar residues" evidence="5">
    <location>
        <begin position="352"/>
        <end position="367"/>
    </location>
</feature>